<organism evidence="3 4">
    <name type="scientific">Dactylonectria estremocensis</name>
    <dbReference type="NCBI Taxonomy" id="1079267"/>
    <lineage>
        <taxon>Eukaryota</taxon>
        <taxon>Fungi</taxon>
        <taxon>Dikarya</taxon>
        <taxon>Ascomycota</taxon>
        <taxon>Pezizomycotina</taxon>
        <taxon>Sordariomycetes</taxon>
        <taxon>Hypocreomycetidae</taxon>
        <taxon>Hypocreales</taxon>
        <taxon>Nectriaceae</taxon>
        <taxon>Dactylonectria</taxon>
    </lineage>
</organism>
<comment type="caution">
    <text evidence="3">The sequence shown here is derived from an EMBL/GenBank/DDBJ whole genome shotgun (WGS) entry which is preliminary data.</text>
</comment>
<keyword evidence="2" id="KW-1133">Transmembrane helix</keyword>
<keyword evidence="4" id="KW-1185">Reference proteome</keyword>
<protein>
    <recommendedName>
        <fullName evidence="5">Transmembrane protein</fullName>
    </recommendedName>
</protein>
<evidence type="ECO:0000313" key="3">
    <source>
        <dbReference type="EMBL" id="KAH7159700.1"/>
    </source>
</evidence>
<proteinExistence type="predicted"/>
<feature type="transmembrane region" description="Helical" evidence="2">
    <location>
        <begin position="12"/>
        <end position="29"/>
    </location>
</feature>
<evidence type="ECO:0008006" key="5">
    <source>
        <dbReference type="Google" id="ProtNLM"/>
    </source>
</evidence>
<keyword evidence="2" id="KW-0812">Transmembrane</keyword>
<reference evidence="3" key="1">
    <citation type="journal article" date="2021" name="Nat. Commun.">
        <title>Genetic determinants of endophytism in the Arabidopsis root mycobiome.</title>
        <authorList>
            <person name="Mesny F."/>
            <person name="Miyauchi S."/>
            <person name="Thiergart T."/>
            <person name="Pickel B."/>
            <person name="Atanasova L."/>
            <person name="Karlsson M."/>
            <person name="Huettel B."/>
            <person name="Barry K.W."/>
            <person name="Haridas S."/>
            <person name="Chen C."/>
            <person name="Bauer D."/>
            <person name="Andreopoulos W."/>
            <person name="Pangilinan J."/>
            <person name="LaButti K."/>
            <person name="Riley R."/>
            <person name="Lipzen A."/>
            <person name="Clum A."/>
            <person name="Drula E."/>
            <person name="Henrissat B."/>
            <person name="Kohler A."/>
            <person name="Grigoriev I.V."/>
            <person name="Martin F.M."/>
            <person name="Hacquard S."/>
        </authorList>
    </citation>
    <scope>NUCLEOTIDE SEQUENCE</scope>
    <source>
        <strain evidence="3">MPI-CAGE-AT-0021</strain>
    </source>
</reference>
<evidence type="ECO:0000256" key="2">
    <source>
        <dbReference type="SAM" id="Phobius"/>
    </source>
</evidence>
<evidence type="ECO:0000313" key="4">
    <source>
        <dbReference type="Proteomes" id="UP000717696"/>
    </source>
</evidence>
<feature type="region of interest" description="Disordered" evidence="1">
    <location>
        <begin position="73"/>
        <end position="93"/>
    </location>
</feature>
<sequence length="168" mass="19445">MSTPIVNDTSTTRILRLSAVTAFYLLLMFSSQRDTMHKQHINGRCASLYLYTPTANDIPTPWRRSPTYYTHDQHRKTGVTRPPRPHKQFHPHHDHHHSIWKKRELGILAGLCFFLNSDGLISSWLFRLGLVFVPYPLSAPCATALCLRFLTLFFIISLLWESGRHGLF</sequence>
<feature type="transmembrane region" description="Helical" evidence="2">
    <location>
        <begin position="137"/>
        <end position="160"/>
    </location>
</feature>
<dbReference type="Proteomes" id="UP000717696">
    <property type="component" value="Unassembled WGS sequence"/>
</dbReference>
<dbReference type="EMBL" id="JAGMUU010000002">
    <property type="protein sequence ID" value="KAH7159700.1"/>
    <property type="molecule type" value="Genomic_DNA"/>
</dbReference>
<feature type="transmembrane region" description="Helical" evidence="2">
    <location>
        <begin position="105"/>
        <end position="125"/>
    </location>
</feature>
<evidence type="ECO:0000256" key="1">
    <source>
        <dbReference type="SAM" id="MobiDB-lite"/>
    </source>
</evidence>
<accession>A0A9P9JI00</accession>
<name>A0A9P9JI00_9HYPO</name>
<keyword evidence="2" id="KW-0472">Membrane</keyword>
<gene>
    <name evidence="3" type="ORF">B0J13DRAFT_111124</name>
</gene>
<dbReference type="AlphaFoldDB" id="A0A9P9JI00"/>